<organism evidence="2 3">
    <name type="scientific">Hyaloscypha hepaticicola</name>
    <dbReference type="NCBI Taxonomy" id="2082293"/>
    <lineage>
        <taxon>Eukaryota</taxon>
        <taxon>Fungi</taxon>
        <taxon>Dikarya</taxon>
        <taxon>Ascomycota</taxon>
        <taxon>Pezizomycotina</taxon>
        <taxon>Leotiomycetes</taxon>
        <taxon>Helotiales</taxon>
        <taxon>Hyaloscyphaceae</taxon>
        <taxon>Hyaloscypha</taxon>
    </lineage>
</organism>
<protein>
    <submittedName>
        <fullName evidence="2">Uncharacterized protein</fullName>
    </submittedName>
</protein>
<keyword evidence="3" id="KW-1185">Reference proteome</keyword>
<evidence type="ECO:0000313" key="3">
    <source>
        <dbReference type="Proteomes" id="UP000235672"/>
    </source>
</evidence>
<dbReference type="AlphaFoldDB" id="A0A2J6QDE6"/>
<proteinExistence type="predicted"/>
<dbReference type="OrthoDB" id="5371646at2759"/>
<dbReference type="STRING" id="1745343.A0A2J6QDE6"/>
<feature type="compositionally biased region" description="Basic and acidic residues" evidence="1">
    <location>
        <begin position="60"/>
        <end position="76"/>
    </location>
</feature>
<feature type="compositionally biased region" description="Polar residues" evidence="1">
    <location>
        <begin position="201"/>
        <end position="212"/>
    </location>
</feature>
<reference evidence="2 3" key="1">
    <citation type="submission" date="2016-05" db="EMBL/GenBank/DDBJ databases">
        <title>A degradative enzymes factory behind the ericoid mycorrhizal symbiosis.</title>
        <authorList>
            <consortium name="DOE Joint Genome Institute"/>
            <person name="Martino E."/>
            <person name="Morin E."/>
            <person name="Grelet G."/>
            <person name="Kuo A."/>
            <person name="Kohler A."/>
            <person name="Daghino S."/>
            <person name="Barry K."/>
            <person name="Choi C."/>
            <person name="Cichocki N."/>
            <person name="Clum A."/>
            <person name="Copeland A."/>
            <person name="Hainaut M."/>
            <person name="Haridas S."/>
            <person name="Labutti K."/>
            <person name="Lindquist E."/>
            <person name="Lipzen A."/>
            <person name="Khouja H.-R."/>
            <person name="Murat C."/>
            <person name="Ohm R."/>
            <person name="Olson A."/>
            <person name="Spatafora J."/>
            <person name="Veneault-Fourrey C."/>
            <person name="Henrissat B."/>
            <person name="Grigoriev I."/>
            <person name="Martin F."/>
            <person name="Perotto S."/>
        </authorList>
    </citation>
    <scope>NUCLEOTIDE SEQUENCE [LARGE SCALE GENOMIC DNA]</scope>
    <source>
        <strain evidence="2 3">UAMH 7357</strain>
    </source>
</reference>
<dbReference type="EMBL" id="KZ613473">
    <property type="protein sequence ID" value="PMD24268.1"/>
    <property type="molecule type" value="Genomic_DNA"/>
</dbReference>
<dbReference type="Proteomes" id="UP000235672">
    <property type="component" value="Unassembled WGS sequence"/>
</dbReference>
<feature type="region of interest" description="Disordered" evidence="1">
    <location>
        <begin position="1"/>
        <end position="223"/>
    </location>
</feature>
<sequence length="223" mass="23644">MPPGPELKKRKSGAETPTLARDQRDILPKPTHPNNNSPSMTTMSSSPAPSSSQKKRGRPSKADQERRQKEAMDRGEILPPGPVASSVGLQGPDDFRPHPSPVTILPAPRPSQTAVTPGHMLSPQIAMERGPSPTMGSEATVRKRKPKPPAKPKAQKSLEHQFLINTPAGPAGQEETMLTPVSTAAPQAGSMAAPPEAGNPPASTAPTITQDQARMEQPQPENK</sequence>
<feature type="compositionally biased region" description="Basic residues" evidence="1">
    <location>
        <begin position="142"/>
        <end position="154"/>
    </location>
</feature>
<feature type="compositionally biased region" description="Low complexity" evidence="1">
    <location>
        <begin position="33"/>
        <end position="52"/>
    </location>
</feature>
<gene>
    <name evidence="2" type="ORF">NA56DRAFT_32570</name>
</gene>
<evidence type="ECO:0000313" key="2">
    <source>
        <dbReference type="EMBL" id="PMD24268.1"/>
    </source>
</evidence>
<evidence type="ECO:0000256" key="1">
    <source>
        <dbReference type="SAM" id="MobiDB-lite"/>
    </source>
</evidence>
<accession>A0A2J6QDE6</accession>
<name>A0A2J6QDE6_9HELO</name>